<keyword evidence="3" id="KW-0812">Transmembrane</keyword>
<gene>
    <name evidence="4" type="primary">dacB</name>
    <name evidence="4" type="ORF">IE331_14730</name>
</gene>
<dbReference type="PRINTS" id="PR00922">
    <property type="entry name" value="DADACBPTASE3"/>
</dbReference>
<dbReference type="InterPro" id="IPR000667">
    <property type="entry name" value="Peptidase_S13"/>
</dbReference>
<evidence type="ECO:0000256" key="2">
    <source>
        <dbReference type="ARBA" id="ARBA00022801"/>
    </source>
</evidence>
<dbReference type="Proteomes" id="UP000616839">
    <property type="component" value="Unassembled WGS sequence"/>
</dbReference>
<comment type="similarity">
    <text evidence="1">Belongs to the peptidase S13 family.</text>
</comment>
<dbReference type="EMBL" id="JACYXZ010000004">
    <property type="protein sequence ID" value="MBD8870882.1"/>
    <property type="molecule type" value="Genomic_DNA"/>
</dbReference>
<keyword evidence="4" id="KW-0121">Carboxypeptidase</keyword>
<keyword evidence="3" id="KW-0472">Membrane</keyword>
<dbReference type="Gene3D" id="3.50.80.20">
    <property type="entry name" value="D-Ala-D-Ala carboxypeptidase C, peptidase S13"/>
    <property type="match status" value="1"/>
</dbReference>
<dbReference type="AlphaFoldDB" id="A0A927K518"/>
<dbReference type="PANTHER" id="PTHR30023:SF0">
    <property type="entry name" value="PENICILLIN-SENSITIVE CARBOXYPEPTIDASE A"/>
    <property type="match status" value="1"/>
</dbReference>
<dbReference type="SUPFAM" id="SSF56601">
    <property type="entry name" value="beta-lactamase/transpeptidase-like"/>
    <property type="match status" value="1"/>
</dbReference>
<dbReference type="GO" id="GO:0006508">
    <property type="term" value="P:proteolysis"/>
    <property type="evidence" value="ECO:0007669"/>
    <property type="project" value="InterPro"/>
</dbReference>
<dbReference type="GO" id="GO:0000270">
    <property type="term" value="P:peptidoglycan metabolic process"/>
    <property type="evidence" value="ECO:0007669"/>
    <property type="project" value="TreeGrafter"/>
</dbReference>
<name>A0A927K518_9ACTN</name>
<evidence type="ECO:0000313" key="5">
    <source>
        <dbReference type="Proteomes" id="UP000616839"/>
    </source>
</evidence>
<evidence type="ECO:0000256" key="1">
    <source>
        <dbReference type="ARBA" id="ARBA00006096"/>
    </source>
</evidence>
<dbReference type="Pfam" id="PF02113">
    <property type="entry name" value="Peptidase_S13"/>
    <property type="match status" value="2"/>
</dbReference>
<sequence>MARGDTRHSRRRRNGRPGRLGYWLPTLLVLAILAAAFASFEYDVPGRLGWSEPPEPAAVAPPSGLDLPELAAPTPVAAAAAGAADPRRVRRALRPHLGDDDLGPHTSIAVAGPGGTVLFDNDGGPATPASTMKLLTGVAALEALGPERSFETRVDRVGRGRLVLVGGGDPSLRRRPSGSGADPAYADLATLAGETAAALLADGRGRVRLDYDDSLFSGPTASPHWPASYVGDGVVAPIVALWVNEGARADGFGFEPDPARAAAAAFVEELEAAGLEVTAEPRRVADVAGAEVAAVRSPPVRQLVERVLAVSDNEGAEVLAHHVGLAESGAGSFAGAAAGVRAVLERLGVPLKGAVIRDGSGLSRMNRLAPATLLAVLGLAESDRHPDLRGVVTGLPVAGFTGSLARRFVDVPAAGPGRVRAKTGTLSGVHGLAGVTADLDGNVLTFVLLADRVRLADTLDARAALDDMASALADCRCS</sequence>
<dbReference type="GO" id="GO:0009002">
    <property type="term" value="F:serine-type D-Ala-D-Ala carboxypeptidase activity"/>
    <property type="evidence" value="ECO:0007669"/>
    <property type="project" value="UniProtKB-EC"/>
</dbReference>
<dbReference type="PANTHER" id="PTHR30023">
    <property type="entry name" value="D-ALANYL-D-ALANINE CARBOXYPEPTIDASE"/>
    <property type="match status" value="1"/>
</dbReference>
<keyword evidence="3" id="KW-1133">Transmembrane helix</keyword>
<keyword evidence="2 4" id="KW-0378">Hydrolase</keyword>
<dbReference type="InterPro" id="IPR012338">
    <property type="entry name" value="Beta-lactam/transpept-like"/>
</dbReference>
<evidence type="ECO:0000256" key="3">
    <source>
        <dbReference type="SAM" id="Phobius"/>
    </source>
</evidence>
<keyword evidence="5" id="KW-1185">Reference proteome</keyword>
<dbReference type="Gene3D" id="3.40.710.10">
    <property type="entry name" value="DD-peptidase/beta-lactamase superfamily"/>
    <property type="match status" value="1"/>
</dbReference>
<reference evidence="4" key="1">
    <citation type="submission" date="2020-09" db="EMBL/GenBank/DDBJ databases">
        <title>Nocardioides sp. strain MJB4 16S ribosomal RNA gene Genome sequencing and assembly.</title>
        <authorList>
            <person name="Kim I."/>
        </authorList>
    </citation>
    <scope>NUCLEOTIDE SEQUENCE</scope>
    <source>
        <strain evidence="4">MJB4</strain>
    </source>
</reference>
<dbReference type="RefSeq" id="WP_192144215.1">
    <property type="nucleotide sequence ID" value="NZ_JACYXZ010000004.1"/>
</dbReference>
<dbReference type="NCBIfam" id="TIGR00666">
    <property type="entry name" value="PBP4"/>
    <property type="match status" value="1"/>
</dbReference>
<protein>
    <submittedName>
        <fullName evidence="4">D-alanyl-D-alanine carboxypeptidase/D-alanyl-D-alanine-endopeptidase</fullName>
        <ecNumber evidence="4">3.4.16.4</ecNumber>
    </submittedName>
</protein>
<accession>A0A927K518</accession>
<proteinExistence type="inferred from homology"/>
<comment type="caution">
    <text evidence="4">The sequence shown here is derived from an EMBL/GenBank/DDBJ whole genome shotgun (WGS) entry which is preliminary data.</text>
</comment>
<feature type="transmembrane region" description="Helical" evidence="3">
    <location>
        <begin position="20"/>
        <end position="40"/>
    </location>
</feature>
<dbReference type="EC" id="3.4.16.4" evidence="4"/>
<evidence type="ECO:0000313" key="4">
    <source>
        <dbReference type="EMBL" id="MBD8870882.1"/>
    </source>
</evidence>
<keyword evidence="4" id="KW-0645">Protease</keyword>
<organism evidence="4 5">
    <name type="scientific">Nocardioides donggukensis</name>
    <dbReference type="NCBI Taxonomy" id="2774019"/>
    <lineage>
        <taxon>Bacteria</taxon>
        <taxon>Bacillati</taxon>
        <taxon>Actinomycetota</taxon>
        <taxon>Actinomycetes</taxon>
        <taxon>Propionibacteriales</taxon>
        <taxon>Nocardioidaceae</taxon>
        <taxon>Nocardioides</taxon>
    </lineage>
</organism>